<gene>
    <name evidence="3" type="primary">LOC106544879</name>
</gene>
<dbReference type="OrthoDB" id="9990815at2759"/>
<organism evidence="2 3">
    <name type="scientific">Thamnophis sirtalis</name>
    <dbReference type="NCBI Taxonomy" id="35019"/>
    <lineage>
        <taxon>Eukaryota</taxon>
        <taxon>Metazoa</taxon>
        <taxon>Chordata</taxon>
        <taxon>Craniata</taxon>
        <taxon>Vertebrata</taxon>
        <taxon>Euteleostomi</taxon>
        <taxon>Lepidosauria</taxon>
        <taxon>Squamata</taxon>
        <taxon>Bifurcata</taxon>
        <taxon>Unidentata</taxon>
        <taxon>Episquamata</taxon>
        <taxon>Toxicofera</taxon>
        <taxon>Serpentes</taxon>
        <taxon>Colubroidea</taxon>
        <taxon>Colubridae</taxon>
        <taxon>Natricinae</taxon>
        <taxon>Thamnophis</taxon>
    </lineage>
</organism>
<evidence type="ECO:0000256" key="1">
    <source>
        <dbReference type="SAM" id="MobiDB-lite"/>
    </source>
</evidence>
<dbReference type="KEGG" id="tsr:106544879"/>
<evidence type="ECO:0000313" key="3">
    <source>
        <dbReference type="RefSeq" id="XP_013916756.1"/>
    </source>
</evidence>
<dbReference type="RefSeq" id="XP_013916756.1">
    <property type="nucleotide sequence ID" value="XM_014061281.1"/>
</dbReference>
<dbReference type="AlphaFoldDB" id="A0A6I9XSP5"/>
<feature type="region of interest" description="Disordered" evidence="1">
    <location>
        <begin position="45"/>
        <end position="66"/>
    </location>
</feature>
<dbReference type="Proteomes" id="UP000504617">
    <property type="component" value="Unplaced"/>
</dbReference>
<evidence type="ECO:0000313" key="2">
    <source>
        <dbReference type="Proteomes" id="UP000504617"/>
    </source>
</evidence>
<name>A0A6I9XSP5_9SAUR</name>
<reference evidence="3" key="1">
    <citation type="submission" date="2025-08" db="UniProtKB">
        <authorList>
            <consortium name="RefSeq"/>
        </authorList>
    </citation>
    <scope>IDENTIFICATION</scope>
    <source>
        <tissue evidence="3">Skeletal muscle</tissue>
    </source>
</reference>
<dbReference type="GeneID" id="106544879"/>
<accession>A0A6I9XSP5</accession>
<feature type="region of interest" description="Disordered" evidence="1">
    <location>
        <begin position="408"/>
        <end position="434"/>
    </location>
</feature>
<keyword evidence="2" id="KW-1185">Reference proteome</keyword>
<proteinExistence type="predicted"/>
<sequence length="488" mass="54788">MIVNKKEIKFYLVHNRGPKIRGNNGRFQKRSPRFRNSYWDSSPPILWKEEKGESEDNVEQDKAEPQRTFADGTEVAVNGLEVTPPYNNGQLEANIYGTIMHEVRFLQVNHTVAFTPSNNEFTLQLSPKSFASKIFSIDASLSPQMEDLRLVYGTMGGYYGANGIHASEPTLDNRRRNSAVEVIFADELERSKPEADPRLLLLHSQSSSAFPMVYTELDHDWEAASLYEPRSPLTSFQPSSKLDGASKRPSLSDARDRSPRQQLTYTDVPYVAASHQPLEVASPPVFFYVDRPPQYPKSPTVDRAEERVVEVNPCEAPLKPQRNPAAAHPKSMEPLALPRAPYVTHLSMEEEDNVFGYGVPETPKRSLSQSDVKATRFPCGSEFRPLGPCPVLTSRKIDLLQCLLTQPPFPETPQVQRSAERYAGSGTESSDSDSDLLPDYYALYGRVLKRPRVRIHLSSGSLQLEGEEPLVPASTMIHDPESTSNYFM</sequence>
<feature type="region of interest" description="Disordered" evidence="1">
    <location>
        <begin position="232"/>
        <end position="262"/>
    </location>
</feature>
<protein>
    <submittedName>
        <fullName evidence="3">FERM domain-containing protein 7-like</fullName>
    </submittedName>
</protein>